<feature type="region of interest" description="Disordered" evidence="1">
    <location>
        <begin position="165"/>
        <end position="222"/>
    </location>
</feature>
<dbReference type="AlphaFoldDB" id="A0A371CK94"/>
<dbReference type="InterPro" id="IPR058913">
    <property type="entry name" value="Integrase_dom_put"/>
</dbReference>
<organism evidence="3 4">
    <name type="scientific">Lentinus brumalis</name>
    <dbReference type="NCBI Taxonomy" id="2498619"/>
    <lineage>
        <taxon>Eukaryota</taxon>
        <taxon>Fungi</taxon>
        <taxon>Dikarya</taxon>
        <taxon>Basidiomycota</taxon>
        <taxon>Agaricomycotina</taxon>
        <taxon>Agaricomycetes</taxon>
        <taxon>Polyporales</taxon>
        <taxon>Polyporaceae</taxon>
        <taxon>Lentinus</taxon>
    </lineage>
</organism>
<evidence type="ECO:0000313" key="3">
    <source>
        <dbReference type="EMBL" id="RDX40695.1"/>
    </source>
</evidence>
<dbReference type="Pfam" id="PF24764">
    <property type="entry name" value="rva_4"/>
    <property type="match status" value="1"/>
</dbReference>
<feature type="domain" description="Integrase core" evidence="2">
    <location>
        <begin position="86"/>
        <end position="150"/>
    </location>
</feature>
<dbReference type="Proteomes" id="UP000256964">
    <property type="component" value="Unassembled WGS sequence"/>
</dbReference>
<accession>A0A371CK94</accession>
<name>A0A371CK94_9APHY</name>
<dbReference type="STRING" id="139420.A0A371CK94"/>
<evidence type="ECO:0000259" key="2">
    <source>
        <dbReference type="Pfam" id="PF24764"/>
    </source>
</evidence>
<keyword evidence="4" id="KW-1185">Reference proteome</keyword>
<proteinExistence type="predicted"/>
<evidence type="ECO:0000256" key="1">
    <source>
        <dbReference type="SAM" id="MobiDB-lite"/>
    </source>
</evidence>
<sequence length="258" mass="29102">MDQPQWEPDPLTQFFIEAHRIVTEANFVVTSLPNAEIAAVERSVHQLEAIREILLHIDQDDPHSPPEDIEHLLSYLDDLLLPLEHLEVFRQVFMYLEECELLDMSVKAQRVCLFLVFQPRVQASLNRTTDAWNHHKIRTERNRTPVALFELSREIAIQRGYWTGDPGDSAADAGDPLYGVDGQAPAPPAPEVHGEPGHVGAQPRDEEGERGAGITTNTDSELEEGRRILAGFDFERDDGNWGIDVYCEAVTLYNSRIG</sequence>
<dbReference type="OrthoDB" id="2686689at2759"/>
<gene>
    <name evidence="3" type="ORF">OH76DRAFT_1450524</name>
</gene>
<protein>
    <recommendedName>
        <fullName evidence="2">Integrase core domain-containing protein</fullName>
    </recommendedName>
</protein>
<dbReference type="EMBL" id="KZ857541">
    <property type="protein sequence ID" value="RDX40695.1"/>
    <property type="molecule type" value="Genomic_DNA"/>
</dbReference>
<reference evidence="3 4" key="1">
    <citation type="journal article" date="2018" name="Biotechnol. Biofuels">
        <title>Integrative visual omics of the white-rot fungus Polyporus brumalis exposes the biotechnological potential of its oxidative enzymes for delignifying raw plant biomass.</title>
        <authorList>
            <person name="Miyauchi S."/>
            <person name="Rancon A."/>
            <person name="Drula E."/>
            <person name="Hage H."/>
            <person name="Chaduli D."/>
            <person name="Favel A."/>
            <person name="Grisel S."/>
            <person name="Henrissat B."/>
            <person name="Herpoel-Gimbert I."/>
            <person name="Ruiz-Duenas F.J."/>
            <person name="Chevret D."/>
            <person name="Hainaut M."/>
            <person name="Lin J."/>
            <person name="Wang M."/>
            <person name="Pangilinan J."/>
            <person name="Lipzen A."/>
            <person name="Lesage-Meessen L."/>
            <person name="Navarro D."/>
            <person name="Riley R."/>
            <person name="Grigoriev I.V."/>
            <person name="Zhou S."/>
            <person name="Raouche S."/>
            <person name="Rosso M.N."/>
        </authorList>
    </citation>
    <scope>NUCLEOTIDE SEQUENCE [LARGE SCALE GENOMIC DNA]</scope>
    <source>
        <strain evidence="3 4">BRFM 1820</strain>
    </source>
</reference>
<evidence type="ECO:0000313" key="4">
    <source>
        <dbReference type="Proteomes" id="UP000256964"/>
    </source>
</evidence>
<feature type="compositionally biased region" description="Low complexity" evidence="1">
    <location>
        <begin position="165"/>
        <end position="176"/>
    </location>
</feature>